<gene>
    <name evidence="9" type="ORF">DKX38_020110</name>
</gene>
<evidence type="ECO:0000256" key="5">
    <source>
        <dbReference type="ARBA" id="ARBA00023186"/>
    </source>
</evidence>
<dbReference type="GO" id="GO:0015031">
    <property type="term" value="P:protein transport"/>
    <property type="evidence" value="ECO:0007669"/>
    <property type="project" value="InterPro"/>
</dbReference>
<dbReference type="Pfam" id="PF05697">
    <property type="entry name" value="Trigger_N"/>
    <property type="match status" value="1"/>
</dbReference>
<evidence type="ECO:0000256" key="6">
    <source>
        <dbReference type="ARBA" id="ARBA00023235"/>
    </source>
</evidence>
<comment type="caution">
    <text evidence="9">The sequence shown here is derived from an EMBL/GenBank/DDBJ whole genome shotgun (WGS) entry which is preliminary data.</text>
</comment>
<evidence type="ECO:0000313" key="9">
    <source>
        <dbReference type="EMBL" id="KAB5530029.1"/>
    </source>
</evidence>
<organism evidence="9 10">
    <name type="scientific">Salix brachista</name>
    <dbReference type="NCBI Taxonomy" id="2182728"/>
    <lineage>
        <taxon>Eukaryota</taxon>
        <taxon>Viridiplantae</taxon>
        <taxon>Streptophyta</taxon>
        <taxon>Embryophyta</taxon>
        <taxon>Tracheophyta</taxon>
        <taxon>Spermatophyta</taxon>
        <taxon>Magnoliopsida</taxon>
        <taxon>eudicotyledons</taxon>
        <taxon>Gunneridae</taxon>
        <taxon>Pentapetalae</taxon>
        <taxon>rosids</taxon>
        <taxon>fabids</taxon>
        <taxon>Malpighiales</taxon>
        <taxon>Salicaceae</taxon>
        <taxon>Saliceae</taxon>
        <taxon>Salix</taxon>
    </lineage>
</organism>
<dbReference type="GO" id="GO:0044183">
    <property type="term" value="F:protein folding chaperone"/>
    <property type="evidence" value="ECO:0007669"/>
    <property type="project" value="TreeGrafter"/>
</dbReference>
<dbReference type="Proteomes" id="UP000326939">
    <property type="component" value="Chromosome 13"/>
</dbReference>
<dbReference type="InterPro" id="IPR005215">
    <property type="entry name" value="Trig_fac"/>
</dbReference>
<dbReference type="InterPro" id="IPR036611">
    <property type="entry name" value="Trigger_fac_ribosome-bd_sf"/>
</dbReference>
<keyword evidence="10" id="KW-1185">Reference proteome</keyword>
<protein>
    <recommendedName>
        <fullName evidence="3">peptidylprolyl isomerase</fullName>
        <ecNumber evidence="3">5.2.1.8</ecNumber>
    </recommendedName>
</protein>
<evidence type="ECO:0000256" key="3">
    <source>
        <dbReference type="ARBA" id="ARBA00013194"/>
    </source>
</evidence>
<dbReference type="Gene3D" id="3.30.70.1050">
    <property type="entry name" value="Trigger factor ribosome-binding domain"/>
    <property type="match status" value="1"/>
</dbReference>
<evidence type="ECO:0000256" key="2">
    <source>
        <dbReference type="ARBA" id="ARBA00005464"/>
    </source>
</evidence>
<name>A0A5N5KI41_9ROSI</name>
<evidence type="ECO:0000256" key="7">
    <source>
        <dbReference type="ARBA" id="ARBA00024849"/>
    </source>
</evidence>
<proteinExistence type="inferred from homology"/>
<dbReference type="GO" id="GO:0003755">
    <property type="term" value="F:peptidyl-prolyl cis-trans isomerase activity"/>
    <property type="evidence" value="ECO:0007669"/>
    <property type="project" value="UniProtKB-KW"/>
</dbReference>
<dbReference type="GO" id="GO:0043335">
    <property type="term" value="P:protein unfolding"/>
    <property type="evidence" value="ECO:0007669"/>
    <property type="project" value="TreeGrafter"/>
</dbReference>
<comment type="similarity">
    <text evidence="2">Belongs to the FKBP-type PPIase family. Tig subfamily.</text>
</comment>
<dbReference type="SUPFAM" id="SSF102735">
    <property type="entry name" value="Trigger factor ribosome-binding domain"/>
    <property type="match status" value="1"/>
</dbReference>
<dbReference type="PANTHER" id="PTHR30560">
    <property type="entry name" value="TRIGGER FACTOR CHAPERONE AND PEPTIDYL-PROLYL CIS/TRANS ISOMERASE"/>
    <property type="match status" value="1"/>
</dbReference>
<dbReference type="EC" id="5.2.1.8" evidence="3"/>
<evidence type="ECO:0000313" key="10">
    <source>
        <dbReference type="Proteomes" id="UP000326939"/>
    </source>
</evidence>
<dbReference type="PANTHER" id="PTHR30560:SF5">
    <property type="entry name" value="OS09G0515400 PROTEIN"/>
    <property type="match status" value="1"/>
</dbReference>
<dbReference type="GO" id="GO:0043022">
    <property type="term" value="F:ribosome binding"/>
    <property type="evidence" value="ECO:0007669"/>
    <property type="project" value="TreeGrafter"/>
</dbReference>
<keyword evidence="4" id="KW-0697">Rotamase</keyword>
<dbReference type="FunFam" id="3.30.70.1050:FF:000004">
    <property type="entry name" value="Trigger factor"/>
    <property type="match status" value="1"/>
</dbReference>
<evidence type="ECO:0000259" key="8">
    <source>
        <dbReference type="Pfam" id="PF05697"/>
    </source>
</evidence>
<comment type="function">
    <text evidence="7">Involved in protein export. Acts as a chaperone by maintaining the newly synthesized protein in an open conformation. Functions as a peptidyl-prolyl cis-trans isomerase.</text>
</comment>
<feature type="domain" description="Trigger factor ribosome-binding bacterial" evidence="8">
    <location>
        <begin position="157"/>
        <end position="275"/>
    </location>
</feature>
<evidence type="ECO:0000256" key="4">
    <source>
        <dbReference type="ARBA" id="ARBA00023110"/>
    </source>
</evidence>
<dbReference type="AlphaFoldDB" id="A0A5N5KI41"/>
<dbReference type="EMBL" id="VDCV01000013">
    <property type="protein sequence ID" value="KAB5530029.1"/>
    <property type="molecule type" value="Genomic_DNA"/>
</dbReference>
<comment type="catalytic activity">
    <reaction evidence="1">
        <text>[protein]-peptidylproline (omega=180) = [protein]-peptidylproline (omega=0)</text>
        <dbReference type="Rhea" id="RHEA:16237"/>
        <dbReference type="Rhea" id="RHEA-COMP:10747"/>
        <dbReference type="Rhea" id="RHEA-COMP:10748"/>
        <dbReference type="ChEBI" id="CHEBI:83833"/>
        <dbReference type="ChEBI" id="CHEBI:83834"/>
        <dbReference type="EC" id="5.2.1.8"/>
    </reaction>
</comment>
<evidence type="ECO:0000256" key="1">
    <source>
        <dbReference type="ARBA" id="ARBA00000971"/>
    </source>
</evidence>
<accession>A0A5N5KI41</accession>
<dbReference type="GO" id="GO:0051083">
    <property type="term" value="P:'de novo' cotranslational protein folding"/>
    <property type="evidence" value="ECO:0007669"/>
    <property type="project" value="TreeGrafter"/>
</dbReference>
<reference evidence="10" key="1">
    <citation type="journal article" date="2019" name="Gigascience">
        <title>De novo genome assembly of the endangered Acer yangbiense, a plant species with extremely small populations endemic to Yunnan Province, China.</title>
        <authorList>
            <person name="Yang J."/>
            <person name="Wariss H.M."/>
            <person name="Tao L."/>
            <person name="Zhang R."/>
            <person name="Yun Q."/>
            <person name="Hollingsworth P."/>
            <person name="Dao Z."/>
            <person name="Luo G."/>
            <person name="Guo H."/>
            <person name="Ma Y."/>
            <person name="Sun W."/>
        </authorList>
    </citation>
    <scope>NUCLEOTIDE SEQUENCE [LARGE SCALE GENOMIC DNA]</scope>
    <source>
        <strain evidence="10">cv. br00</strain>
    </source>
</reference>
<sequence length="279" mass="31364">MFGFQDNAGNLQHDMMDKENGELLLCKRRGFEDVEVVKLMLSSSSPPSKLPPFFFGATLIDKSEEKEEIMEIVAAKTLCLGLNLKLISHKHPAVVFTPNLTRKIPSFSHQMRCGTQGFWRRENGRSFTPVAAVVSAAEGVEVSSSRFKDFTVMITSKEEDQELKIRVEVSGAKTRAIFEDVFKKMVTAAQPIPGFRRVKGGKTPDIPRDILLEVLGPSKVYKEVIKKVINSTVSEYVDKEGLNVIKNLRVEQSFEDLEDAFEPDEKFSFDAVIQLQQTT</sequence>
<dbReference type="InterPro" id="IPR008881">
    <property type="entry name" value="Trigger_fac_ribosome-bd_bac"/>
</dbReference>
<keyword evidence="5" id="KW-0143">Chaperone</keyword>
<keyword evidence="6" id="KW-0413">Isomerase</keyword>